<dbReference type="AlphaFoldDB" id="A0AAN6EW59"/>
<protein>
    <submittedName>
        <fullName evidence="1">Uncharacterized protein</fullName>
    </submittedName>
</protein>
<proteinExistence type="predicted"/>
<comment type="caution">
    <text evidence="1">The sequence shown here is derived from an EMBL/GenBank/DDBJ whole genome shotgun (WGS) entry which is preliminary data.</text>
</comment>
<dbReference type="EMBL" id="JAJGCB010000005">
    <property type="protein sequence ID" value="KAJ8992707.1"/>
    <property type="molecule type" value="Genomic_DNA"/>
</dbReference>
<organism evidence="1 2">
    <name type="scientific">Exophiala dermatitidis</name>
    <name type="common">Black yeast-like fungus</name>
    <name type="synonym">Wangiella dermatitidis</name>
    <dbReference type="NCBI Taxonomy" id="5970"/>
    <lineage>
        <taxon>Eukaryota</taxon>
        <taxon>Fungi</taxon>
        <taxon>Dikarya</taxon>
        <taxon>Ascomycota</taxon>
        <taxon>Pezizomycotina</taxon>
        <taxon>Eurotiomycetes</taxon>
        <taxon>Chaetothyriomycetidae</taxon>
        <taxon>Chaetothyriales</taxon>
        <taxon>Herpotrichiellaceae</taxon>
        <taxon>Exophiala</taxon>
    </lineage>
</organism>
<gene>
    <name evidence="1" type="ORF">HRR80_003805</name>
</gene>
<sequence>MDRAATRRVAHSSPQCTYIVNDWLSQLGQPCFQRSLADRLSVFQHHPMPTHFNNHAMRQLHGLGGERLLSNISLDGLQGALVHNLLVVTRMGCSGFLDDSLNGSVHTLSTNWTLCRAIAVSAVDKLGGCRWVQPFVIYLASFLPFWDPMVTKAKTTRMATILMFCYLTFNDRPFPNCVVQPLF</sequence>
<dbReference type="Proteomes" id="UP001161757">
    <property type="component" value="Unassembled WGS sequence"/>
</dbReference>
<accession>A0AAN6EW59</accession>
<evidence type="ECO:0000313" key="1">
    <source>
        <dbReference type="EMBL" id="KAJ8992707.1"/>
    </source>
</evidence>
<name>A0AAN6EW59_EXODE</name>
<evidence type="ECO:0000313" key="2">
    <source>
        <dbReference type="Proteomes" id="UP001161757"/>
    </source>
</evidence>
<reference evidence="1" key="1">
    <citation type="submission" date="2023-01" db="EMBL/GenBank/DDBJ databases">
        <title>Exophiala dermititidis isolated from Cystic Fibrosis Patient.</title>
        <authorList>
            <person name="Kurbessoian T."/>
            <person name="Crocker A."/>
            <person name="Murante D."/>
            <person name="Hogan D.A."/>
            <person name="Stajich J.E."/>
        </authorList>
    </citation>
    <scope>NUCLEOTIDE SEQUENCE</scope>
    <source>
        <strain evidence="1">Ex8</strain>
    </source>
</reference>